<proteinExistence type="predicted"/>
<reference evidence="2" key="1">
    <citation type="journal article" date="2023" name="Mol. Phylogenet. Evol.">
        <title>Genome-scale phylogeny and comparative genomics of the fungal order Sordariales.</title>
        <authorList>
            <person name="Hensen N."/>
            <person name="Bonometti L."/>
            <person name="Westerberg I."/>
            <person name="Brannstrom I.O."/>
            <person name="Guillou S."/>
            <person name="Cros-Aarteil S."/>
            <person name="Calhoun S."/>
            <person name="Haridas S."/>
            <person name="Kuo A."/>
            <person name="Mondo S."/>
            <person name="Pangilinan J."/>
            <person name="Riley R."/>
            <person name="LaButti K."/>
            <person name="Andreopoulos B."/>
            <person name="Lipzen A."/>
            <person name="Chen C."/>
            <person name="Yan M."/>
            <person name="Daum C."/>
            <person name="Ng V."/>
            <person name="Clum A."/>
            <person name="Steindorff A."/>
            <person name="Ohm R.A."/>
            <person name="Martin F."/>
            <person name="Silar P."/>
            <person name="Natvig D.O."/>
            <person name="Lalanne C."/>
            <person name="Gautier V."/>
            <person name="Ament-Velasquez S.L."/>
            <person name="Kruys A."/>
            <person name="Hutchinson M.I."/>
            <person name="Powell A.J."/>
            <person name="Barry K."/>
            <person name="Miller A.N."/>
            <person name="Grigoriev I.V."/>
            <person name="Debuchy R."/>
            <person name="Gladieux P."/>
            <person name="Hiltunen Thoren M."/>
            <person name="Johannesson H."/>
        </authorList>
    </citation>
    <scope>NUCLEOTIDE SEQUENCE</scope>
    <source>
        <strain evidence="2">CBS 532.94</strain>
    </source>
</reference>
<feature type="compositionally biased region" description="Low complexity" evidence="1">
    <location>
        <begin position="85"/>
        <end position="98"/>
    </location>
</feature>
<organism evidence="2 3">
    <name type="scientific">Achaetomium macrosporum</name>
    <dbReference type="NCBI Taxonomy" id="79813"/>
    <lineage>
        <taxon>Eukaryota</taxon>
        <taxon>Fungi</taxon>
        <taxon>Dikarya</taxon>
        <taxon>Ascomycota</taxon>
        <taxon>Pezizomycotina</taxon>
        <taxon>Sordariomycetes</taxon>
        <taxon>Sordariomycetidae</taxon>
        <taxon>Sordariales</taxon>
        <taxon>Chaetomiaceae</taxon>
        <taxon>Achaetomium</taxon>
    </lineage>
</organism>
<sequence length="400" mass="45363">MEDDHSLPPSTAAEMIDDMTNPLPPLYHLPEGSLSGQDRPADRARRLEATLVPVTDCAFARLAKECADLYDKFVATATPNPSPPGNNNYPFGNNGQNPVLEPETDSILHISKREFTTFIALFHHLAVTPLPHGDLVERELKLGHEQDLLSREREALKKREEDVTRREAALATMRDDEDEFNRQLRSMFSQGHDAGYKMGFEFGRRKAMPLTYQLHISALEEIHRRIREITDRCERLGARGMGGRGGMVAELERLQTAVEFLVRKTCAAAGEKGLDLEDLMRMVGVEVTTADGRGERVDYREFLRMAERRKRKVTDGEERMAMERERQKRKREMARARGEDADVEMGEPGTSGQASKATTTQEERQYPAAFWSRAWEDKPRNDGPQFGNLPSSDVEFENSD</sequence>
<feature type="region of interest" description="Disordered" evidence="1">
    <location>
        <begin position="78"/>
        <end position="98"/>
    </location>
</feature>
<keyword evidence="3" id="KW-1185">Reference proteome</keyword>
<dbReference type="EMBL" id="MU860196">
    <property type="protein sequence ID" value="KAK4236377.1"/>
    <property type="molecule type" value="Genomic_DNA"/>
</dbReference>
<protein>
    <submittedName>
        <fullName evidence="2">Uncharacterized protein</fullName>
    </submittedName>
</protein>
<gene>
    <name evidence="2" type="ORF">C8A03DRAFT_35715</name>
</gene>
<name>A0AAN7C7W1_9PEZI</name>
<evidence type="ECO:0000313" key="2">
    <source>
        <dbReference type="EMBL" id="KAK4236377.1"/>
    </source>
</evidence>
<evidence type="ECO:0000313" key="3">
    <source>
        <dbReference type="Proteomes" id="UP001303760"/>
    </source>
</evidence>
<dbReference type="AlphaFoldDB" id="A0AAN7C7W1"/>
<dbReference type="Proteomes" id="UP001303760">
    <property type="component" value="Unassembled WGS sequence"/>
</dbReference>
<comment type="caution">
    <text evidence="2">The sequence shown here is derived from an EMBL/GenBank/DDBJ whole genome shotgun (WGS) entry which is preliminary data.</text>
</comment>
<reference evidence="2" key="2">
    <citation type="submission" date="2023-05" db="EMBL/GenBank/DDBJ databases">
        <authorList>
            <consortium name="Lawrence Berkeley National Laboratory"/>
            <person name="Steindorff A."/>
            <person name="Hensen N."/>
            <person name="Bonometti L."/>
            <person name="Westerberg I."/>
            <person name="Brannstrom I.O."/>
            <person name="Guillou S."/>
            <person name="Cros-Aarteil S."/>
            <person name="Calhoun S."/>
            <person name="Haridas S."/>
            <person name="Kuo A."/>
            <person name="Mondo S."/>
            <person name="Pangilinan J."/>
            <person name="Riley R."/>
            <person name="Labutti K."/>
            <person name="Andreopoulos B."/>
            <person name="Lipzen A."/>
            <person name="Chen C."/>
            <person name="Yanf M."/>
            <person name="Daum C."/>
            <person name="Ng V."/>
            <person name="Clum A."/>
            <person name="Ohm R."/>
            <person name="Martin F."/>
            <person name="Silar P."/>
            <person name="Natvig D."/>
            <person name="Lalanne C."/>
            <person name="Gautier V."/>
            <person name="Ament-Velasquez S.L."/>
            <person name="Kruys A."/>
            <person name="Hutchinson M.I."/>
            <person name="Powell A.J."/>
            <person name="Barry K."/>
            <person name="Miller A.N."/>
            <person name="Grigoriev I.V."/>
            <person name="Debuchy R."/>
            <person name="Gladieux P."/>
            <person name="Thoren M.H."/>
            <person name="Johannesson H."/>
        </authorList>
    </citation>
    <scope>NUCLEOTIDE SEQUENCE</scope>
    <source>
        <strain evidence="2">CBS 532.94</strain>
    </source>
</reference>
<feature type="region of interest" description="Disordered" evidence="1">
    <location>
        <begin position="310"/>
        <end position="400"/>
    </location>
</feature>
<feature type="compositionally biased region" description="Polar residues" evidence="1">
    <location>
        <begin position="350"/>
        <end position="360"/>
    </location>
</feature>
<accession>A0AAN7C7W1</accession>
<feature type="compositionally biased region" description="Basic and acidic residues" evidence="1">
    <location>
        <begin position="313"/>
        <end position="326"/>
    </location>
</feature>
<evidence type="ECO:0000256" key="1">
    <source>
        <dbReference type="SAM" id="MobiDB-lite"/>
    </source>
</evidence>
<feature type="region of interest" description="Disordered" evidence="1">
    <location>
        <begin position="1"/>
        <end position="41"/>
    </location>
</feature>